<dbReference type="Pfam" id="PF20511">
    <property type="entry name" value="PMI_typeI_cat"/>
    <property type="match status" value="2"/>
</dbReference>
<evidence type="ECO:0000259" key="13">
    <source>
        <dbReference type="Pfam" id="PF20511"/>
    </source>
</evidence>
<reference evidence="14 15" key="1">
    <citation type="journal article" date="2014" name="Nat. Commun.">
        <title>Multiple recent horizontal transfers of a large genomic region in cheese making fungi.</title>
        <authorList>
            <person name="Cheeseman K."/>
            <person name="Ropars J."/>
            <person name="Renault P."/>
            <person name="Dupont J."/>
            <person name="Gouzy J."/>
            <person name="Branca A."/>
            <person name="Abraham A.L."/>
            <person name="Ceppi M."/>
            <person name="Conseiller E."/>
            <person name="Debuchy R."/>
            <person name="Malagnac F."/>
            <person name="Goarin A."/>
            <person name="Silar P."/>
            <person name="Lacoste S."/>
            <person name="Sallet E."/>
            <person name="Bensimon A."/>
            <person name="Giraud T."/>
            <person name="Brygoo Y."/>
        </authorList>
    </citation>
    <scope>NUCLEOTIDE SEQUENCE [LARGE SCALE GENOMIC DNA]</scope>
    <source>
        <strain evidence="15">FM 013</strain>
    </source>
</reference>
<feature type="binding site" evidence="12">
    <location>
        <position position="138"/>
    </location>
    <ligand>
        <name>Zn(2+)</name>
        <dbReference type="ChEBI" id="CHEBI:29105"/>
    </ligand>
</feature>
<comment type="similarity">
    <text evidence="4">Belongs to the mannose-6-phosphate isomerase type 1 family.</text>
</comment>
<keyword evidence="8 12" id="KW-0862">Zinc</keyword>
<dbReference type="PANTHER" id="PTHR10309:SF4">
    <property type="entry name" value="MANNOSE-6-PHOSPHATE ISOMERASE"/>
    <property type="match status" value="1"/>
</dbReference>
<dbReference type="EMBL" id="HG793174">
    <property type="protein sequence ID" value="CRL29866.1"/>
    <property type="molecule type" value="Genomic_DNA"/>
</dbReference>
<dbReference type="AlphaFoldDB" id="A0A0G4PU89"/>
<evidence type="ECO:0000256" key="7">
    <source>
        <dbReference type="ARBA" id="ARBA00022723"/>
    </source>
</evidence>
<keyword evidence="9 14" id="KW-0413">Isomerase</keyword>
<sequence>MPGATGLIYHHDGISTSFAPANRKSHNDDWGKKGKESIVAQLWSKTPNNAAIDDSKHYSEMWLGTYPSNPSYLLSTGEHLGEYLKKHPELVGKSVHDRWGPEIPFLPKASTKAKNYSVRADKLTLVQILSFSKALPLQIHPDLKLAAQLHKEHPEKYGDTMHKPEIAIALSKFELFAGWKPLEDIQALFELNHLAKYIPKSGQFNDKTLRQVCKALLSAPPKEVAQTMKDLQAIPESQFGAHTYIPSLLGRLAKQYGEGDNGNLVAALLMNYLTLGPGDSVFVPADSIHAYLEGDIVECMARSDNVINTGFCPAADRDSVELFGQALSFVPHNAQDALLPRRKSDKGLNGKTDVYAPPISEFSVLCTTLGAGENETHKAILGPSLMIVTKGDGHMKFPGNQTAELKEGYVFFVGQGIALDFGTDKGMAVYRAYAE</sequence>
<evidence type="ECO:0000313" key="14">
    <source>
        <dbReference type="EMBL" id="CRL29866.1"/>
    </source>
</evidence>
<evidence type="ECO:0000256" key="10">
    <source>
        <dbReference type="ARBA" id="ARBA00029741"/>
    </source>
</evidence>
<comment type="cofactor">
    <cofactor evidence="12">
        <name>Zn(2+)</name>
        <dbReference type="ChEBI" id="CHEBI:29105"/>
    </cofactor>
    <text evidence="12">Binds 1 zinc ion per subunit.</text>
</comment>
<dbReference type="GO" id="GO:0004476">
    <property type="term" value="F:mannose-6-phosphate isomerase activity"/>
    <property type="evidence" value="ECO:0007669"/>
    <property type="project" value="UniProtKB-EC"/>
</dbReference>
<dbReference type="PIRSF" id="PIRSF001480">
    <property type="entry name" value="Mannose-6-phosphate_isomerase"/>
    <property type="match status" value="1"/>
</dbReference>
<dbReference type="GO" id="GO:0005975">
    <property type="term" value="P:carbohydrate metabolic process"/>
    <property type="evidence" value="ECO:0007669"/>
    <property type="project" value="InterPro"/>
</dbReference>
<comment type="catalytic activity">
    <reaction evidence="1">
        <text>D-mannose 6-phosphate = D-fructose 6-phosphate</text>
        <dbReference type="Rhea" id="RHEA:12356"/>
        <dbReference type="ChEBI" id="CHEBI:58735"/>
        <dbReference type="ChEBI" id="CHEBI:61527"/>
        <dbReference type="EC" id="5.3.1.8"/>
    </reaction>
</comment>
<dbReference type="InterPro" id="IPR016305">
    <property type="entry name" value="Mannose-6-P_Isomerase"/>
</dbReference>
<dbReference type="NCBIfam" id="TIGR00218">
    <property type="entry name" value="manA"/>
    <property type="match status" value="1"/>
</dbReference>
<dbReference type="PRINTS" id="PR00714">
    <property type="entry name" value="MAN6PISMRASE"/>
</dbReference>
<comment type="pathway">
    <text evidence="3">Nucleotide-sugar biosynthesis; GDP-alpha-D-mannose biosynthesis; alpha-D-mannose 1-phosphate from D-fructose 6-phosphate: step 1/2.</text>
</comment>
<dbReference type="CDD" id="cd07011">
    <property type="entry name" value="cupin_PMI_type_I_N"/>
    <property type="match status" value="1"/>
</dbReference>
<keyword evidence="15" id="KW-1185">Reference proteome</keyword>
<dbReference type="PANTHER" id="PTHR10309">
    <property type="entry name" value="MANNOSE-6-PHOSPHATE ISOMERASE"/>
    <property type="match status" value="1"/>
</dbReference>
<dbReference type="GO" id="GO:0005829">
    <property type="term" value="C:cytosol"/>
    <property type="evidence" value="ECO:0007669"/>
    <property type="project" value="TreeGrafter"/>
</dbReference>
<name>A0A0G4PU89_PENC3</name>
<dbReference type="InterPro" id="IPR014710">
    <property type="entry name" value="RmlC-like_jellyroll"/>
</dbReference>
<dbReference type="Proteomes" id="UP000053732">
    <property type="component" value="Unassembled WGS sequence"/>
</dbReference>
<evidence type="ECO:0000256" key="3">
    <source>
        <dbReference type="ARBA" id="ARBA00004666"/>
    </source>
</evidence>
<feature type="binding site" evidence="12">
    <location>
        <position position="165"/>
    </location>
    <ligand>
        <name>Zn(2+)</name>
        <dbReference type="ChEBI" id="CHEBI:29105"/>
    </ligand>
</feature>
<gene>
    <name evidence="14" type="ORF">PCAMFM013_S041g000008</name>
</gene>
<feature type="domain" description="Phosphomannose isomerase type I catalytic" evidence="13">
    <location>
        <begin position="125"/>
        <end position="182"/>
    </location>
</feature>
<comment type="function">
    <text evidence="2">Involved in the synthesis of the GDP-mannose and dolichol-phosphate-mannose required for a number of critical mannosyl transfer reactions.</text>
</comment>
<dbReference type="GO" id="GO:0008270">
    <property type="term" value="F:zinc ion binding"/>
    <property type="evidence" value="ECO:0007669"/>
    <property type="project" value="InterPro"/>
</dbReference>
<dbReference type="Gene3D" id="1.10.441.10">
    <property type="entry name" value="Phosphomannose Isomerase, domain 2"/>
    <property type="match status" value="1"/>
</dbReference>
<dbReference type="Gene3D" id="2.60.120.10">
    <property type="entry name" value="Jelly Rolls"/>
    <property type="match status" value="2"/>
</dbReference>
<evidence type="ECO:0000256" key="8">
    <source>
        <dbReference type="ARBA" id="ARBA00022833"/>
    </source>
</evidence>
<proteinExistence type="inferred from homology"/>
<feature type="binding site" evidence="12">
    <location>
        <position position="140"/>
    </location>
    <ligand>
        <name>Zn(2+)</name>
        <dbReference type="ChEBI" id="CHEBI:29105"/>
    </ligand>
</feature>
<dbReference type="SUPFAM" id="SSF51182">
    <property type="entry name" value="RmlC-like cupins"/>
    <property type="match status" value="1"/>
</dbReference>
<evidence type="ECO:0000256" key="9">
    <source>
        <dbReference type="ARBA" id="ARBA00023235"/>
    </source>
</evidence>
<dbReference type="InterPro" id="IPR011051">
    <property type="entry name" value="RmlC_Cupin_sf"/>
</dbReference>
<evidence type="ECO:0000256" key="5">
    <source>
        <dbReference type="ARBA" id="ARBA00011956"/>
    </source>
</evidence>
<dbReference type="EC" id="5.3.1.8" evidence="5"/>
<evidence type="ECO:0000256" key="12">
    <source>
        <dbReference type="PIRSR" id="PIRSR001480-2"/>
    </source>
</evidence>
<organism evidence="14 15">
    <name type="scientific">Penicillium camemberti (strain FM 013)</name>
    <dbReference type="NCBI Taxonomy" id="1429867"/>
    <lineage>
        <taxon>Eukaryota</taxon>
        <taxon>Fungi</taxon>
        <taxon>Dikarya</taxon>
        <taxon>Ascomycota</taxon>
        <taxon>Pezizomycotina</taxon>
        <taxon>Eurotiomycetes</taxon>
        <taxon>Eurotiomycetidae</taxon>
        <taxon>Eurotiales</taxon>
        <taxon>Aspergillaceae</taxon>
        <taxon>Penicillium</taxon>
    </lineage>
</organism>
<evidence type="ECO:0000313" key="15">
    <source>
        <dbReference type="Proteomes" id="UP000053732"/>
    </source>
</evidence>
<dbReference type="GO" id="GO:0009298">
    <property type="term" value="P:GDP-mannose biosynthetic process"/>
    <property type="evidence" value="ECO:0007669"/>
    <property type="project" value="UniProtKB-UniPathway"/>
</dbReference>
<feature type="domain" description="Phosphomannose isomerase type I catalytic" evidence="13">
    <location>
        <begin position="25"/>
        <end position="120"/>
    </location>
</feature>
<accession>A0A0G4PU89</accession>
<dbReference type="UniPathway" id="UPA00126">
    <property type="reaction ID" value="UER00423"/>
</dbReference>
<dbReference type="InterPro" id="IPR046457">
    <property type="entry name" value="PMI_typeI_cat"/>
</dbReference>
<dbReference type="InterPro" id="IPR001250">
    <property type="entry name" value="Man6P_Isoase-1"/>
</dbReference>
<keyword evidence="7 12" id="KW-0479">Metal-binding</keyword>
<dbReference type="STRING" id="1429867.A0A0G4PU89"/>
<evidence type="ECO:0000256" key="1">
    <source>
        <dbReference type="ARBA" id="ARBA00000757"/>
    </source>
</evidence>
<evidence type="ECO:0000256" key="11">
    <source>
        <dbReference type="ARBA" id="ARBA00030762"/>
    </source>
</evidence>
<protein>
    <recommendedName>
        <fullName evidence="6">Mannose-6-phosphate isomerase</fullName>
        <ecNumber evidence="5">5.3.1.8</ecNumber>
    </recommendedName>
    <alternativeName>
        <fullName evidence="10">Phosphohexomutase</fullName>
    </alternativeName>
    <alternativeName>
        <fullName evidence="11">Phosphomannose isomerase</fullName>
    </alternativeName>
</protein>
<evidence type="ECO:0000256" key="6">
    <source>
        <dbReference type="ARBA" id="ARBA00018236"/>
    </source>
</evidence>
<evidence type="ECO:0000256" key="2">
    <source>
        <dbReference type="ARBA" id="ARBA00002564"/>
    </source>
</evidence>
<feature type="binding site" evidence="12">
    <location>
        <position position="289"/>
    </location>
    <ligand>
        <name>Zn(2+)</name>
        <dbReference type="ChEBI" id="CHEBI:29105"/>
    </ligand>
</feature>
<evidence type="ECO:0000256" key="4">
    <source>
        <dbReference type="ARBA" id="ARBA00010772"/>
    </source>
</evidence>